<protein>
    <recommendedName>
        <fullName evidence="3">Ketoreductase (KR) domain-containing protein</fullName>
    </recommendedName>
</protein>
<evidence type="ECO:0008006" key="3">
    <source>
        <dbReference type="Google" id="ProtNLM"/>
    </source>
</evidence>
<dbReference type="EMBL" id="FJUX01000114">
    <property type="protein sequence ID" value="CZT09325.1"/>
    <property type="molecule type" value="Genomic_DNA"/>
</dbReference>
<proteinExistence type="predicted"/>
<gene>
    <name evidence="1" type="ORF">RAG0_14137</name>
</gene>
<evidence type="ECO:0000313" key="1">
    <source>
        <dbReference type="EMBL" id="CZT09325.1"/>
    </source>
</evidence>
<sequence length="528" mass="56438">MLQTGVELVAIACQLAGQPDPEDPAPNAAIYQPSLSFATAYLLAIRLLTLVPAYATVVVEADTVLAVLFANKLEQANKNISPLHYYDTGPLAKRIACSIPKSCAYLDATSLLSSTASASLLEKEISVIDLLQALRATCLASLMYGDKSDDECEDEFKAGIFAADVSSNSIATVSVEVEPADRSHGGPRALFKSDAVYWLVGLAGDMGRSFCNRMMLHGARHIVFSSRDPKLPEDSPRNWSKVFFRQVWGGASHDKGKVINRKREVPPGQPKAIFSSHKLNISVSCGMGVLTPFLRLDHSVTGLKPQGKYQVHGRAVLSTSILSSSQAELESTIFCLINNIIHSLPQNEASFSNNLTMQFTNTVILLVSFTITAIAKPVSAPAPETFEVARTDLSKQPLASRDLGAVCGYLYHPSFPYIGIYMPNNLMSSAQGTGEWGGGFIDNLRGKETAPLNWCNPIGWQAVLDDAGTGLAMVFNVELGCTGRDVARALHAASGQWIICADDLGADVGKLASVGASVAGILAGFIKV</sequence>
<dbReference type="OrthoDB" id="3867638at2759"/>
<dbReference type="Proteomes" id="UP000178912">
    <property type="component" value="Unassembled WGS sequence"/>
</dbReference>
<accession>A0A1E1LFM8</accession>
<organism evidence="1 2">
    <name type="scientific">Rhynchosporium agropyri</name>
    <dbReference type="NCBI Taxonomy" id="914238"/>
    <lineage>
        <taxon>Eukaryota</taxon>
        <taxon>Fungi</taxon>
        <taxon>Dikarya</taxon>
        <taxon>Ascomycota</taxon>
        <taxon>Pezizomycotina</taxon>
        <taxon>Leotiomycetes</taxon>
        <taxon>Helotiales</taxon>
        <taxon>Ploettnerulaceae</taxon>
        <taxon>Rhynchosporium</taxon>
    </lineage>
</organism>
<reference evidence="2" key="1">
    <citation type="submission" date="2016-03" db="EMBL/GenBank/DDBJ databases">
        <authorList>
            <person name="Guldener U."/>
        </authorList>
    </citation>
    <scope>NUCLEOTIDE SEQUENCE [LARGE SCALE GENOMIC DNA]</scope>
    <source>
        <strain evidence="2">04CH-RAC-A.6.1</strain>
    </source>
</reference>
<name>A0A1E1LFM8_9HELO</name>
<keyword evidence="2" id="KW-1185">Reference proteome</keyword>
<dbReference type="AlphaFoldDB" id="A0A1E1LFM8"/>
<evidence type="ECO:0000313" key="2">
    <source>
        <dbReference type="Proteomes" id="UP000178912"/>
    </source>
</evidence>